<accession>A0A8J4D392</accession>
<proteinExistence type="inferred from homology"/>
<evidence type="ECO:0000256" key="2">
    <source>
        <dbReference type="ARBA" id="ARBA00022692"/>
    </source>
</evidence>
<dbReference type="SUPFAM" id="SSF103506">
    <property type="entry name" value="Mitochondrial carrier"/>
    <property type="match status" value="2"/>
</dbReference>
<dbReference type="Proteomes" id="UP000722791">
    <property type="component" value="Unassembled WGS sequence"/>
</dbReference>
<evidence type="ECO:0000256" key="5">
    <source>
        <dbReference type="RuleBase" id="RU000488"/>
    </source>
</evidence>
<feature type="repeat" description="Solcar" evidence="4">
    <location>
        <begin position="16"/>
        <end position="100"/>
    </location>
</feature>
<evidence type="ECO:0000313" key="8">
    <source>
        <dbReference type="EMBL" id="GIL94151.1"/>
    </source>
</evidence>
<comment type="caution">
    <text evidence="8">The sequence shown here is derived from an EMBL/GenBank/DDBJ whole genome shotgun (WGS) entry which is preliminary data.</text>
</comment>
<name>A0A8J4D392_9CHLO</name>
<dbReference type="InterPro" id="IPR023395">
    <property type="entry name" value="MCP_dom_sf"/>
</dbReference>
<evidence type="ECO:0000256" key="7">
    <source>
        <dbReference type="SAM" id="Phobius"/>
    </source>
</evidence>
<feature type="compositionally biased region" description="Low complexity" evidence="6">
    <location>
        <begin position="242"/>
        <end position="263"/>
    </location>
</feature>
<feature type="compositionally biased region" description="Low complexity" evidence="6">
    <location>
        <begin position="216"/>
        <end position="235"/>
    </location>
</feature>
<keyword evidence="2 4" id="KW-0812">Transmembrane</keyword>
<organism evidence="8 9">
    <name type="scientific">Volvox reticuliferus</name>
    <dbReference type="NCBI Taxonomy" id="1737510"/>
    <lineage>
        <taxon>Eukaryota</taxon>
        <taxon>Viridiplantae</taxon>
        <taxon>Chlorophyta</taxon>
        <taxon>core chlorophytes</taxon>
        <taxon>Chlorophyceae</taxon>
        <taxon>CS clade</taxon>
        <taxon>Chlamydomonadales</taxon>
        <taxon>Volvocaceae</taxon>
        <taxon>Volvox</taxon>
    </lineage>
</organism>
<comment type="subcellular location">
    <subcellularLocation>
        <location evidence="1">Membrane</location>
        <topology evidence="1">Multi-pass membrane protein</topology>
    </subcellularLocation>
</comment>
<gene>
    <name evidence="8" type="ORF">Vretimale_317</name>
</gene>
<dbReference type="Gene3D" id="1.50.40.10">
    <property type="entry name" value="Mitochondrial carrier domain"/>
    <property type="match status" value="2"/>
</dbReference>
<dbReference type="GO" id="GO:0016020">
    <property type="term" value="C:membrane"/>
    <property type="evidence" value="ECO:0007669"/>
    <property type="project" value="UniProtKB-SubCell"/>
</dbReference>
<comment type="similarity">
    <text evidence="5">Belongs to the mitochondrial carrier (TC 2.A.29) family.</text>
</comment>
<sequence>MGSNVDEVDWDRLDKNKFFIYGAGMFSGVTLTLYPLSVIKTKQMTLPGISGGFQGVKQTASTIMRTEGVPGFYRGFGTVIFGTIPARAVYLTTLEWTKSEVAKLVGDLGVTGPMAAGMANFAGGAVASLATQSVTVPIDVISQKQMVHGDETVVARHQHSREASSSSSRQTTTVLPSSVTKEGPGDGTARTGIAVARSSTAGLEGRVSTHAAASTAPQPVGPASPAGSPATNTSALTRPTVAGLSSTPSAAAPSSTASLEAASPGSYGASTSGHPGRAQLQGQQAIVRRIGALQMVRLILKEEGVGGLYRGFGVSVATFVPSSAVWWGAYGTYQKLIWAIGHRRERGDVGDATSGGQQLPQHSTSEVVAVQTVSSVLAGCTSGLVTTPVDLIKTRIQVSYKHDGATPTFGEVARQILREDGMAGFLRGAVPRMLNASLWGTCMVTVYEYLKRICAKEDDTR</sequence>
<feature type="repeat" description="Solcar" evidence="4">
    <location>
        <begin position="252"/>
        <end position="336"/>
    </location>
</feature>
<dbReference type="EMBL" id="BNCQ01000001">
    <property type="protein sequence ID" value="GIL94151.1"/>
    <property type="molecule type" value="Genomic_DNA"/>
</dbReference>
<evidence type="ECO:0008006" key="10">
    <source>
        <dbReference type="Google" id="ProtNLM"/>
    </source>
</evidence>
<evidence type="ECO:0000313" key="9">
    <source>
        <dbReference type="Proteomes" id="UP000722791"/>
    </source>
</evidence>
<protein>
    <recommendedName>
        <fullName evidence="10">Mitochondrial carrier protein</fullName>
    </recommendedName>
</protein>
<evidence type="ECO:0000256" key="6">
    <source>
        <dbReference type="SAM" id="MobiDB-lite"/>
    </source>
</evidence>
<dbReference type="PANTHER" id="PTHR46080">
    <property type="entry name" value="MITOCHONDRIAL SUBSTRATE CARRIER FAMILY PROTEIN J"/>
    <property type="match status" value="1"/>
</dbReference>
<feature type="region of interest" description="Disordered" evidence="6">
    <location>
        <begin position="155"/>
        <end position="280"/>
    </location>
</feature>
<feature type="transmembrane region" description="Helical" evidence="7">
    <location>
        <begin position="18"/>
        <end position="36"/>
    </location>
</feature>
<dbReference type="Pfam" id="PF00153">
    <property type="entry name" value="Mito_carr"/>
    <property type="match status" value="3"/>
</dbReference>
<evidence type="ECO:0000256" key="4">
    <source>
        <dbReference type="PROSITE-ProRule" id="PRU00282"/>
    </source>
</evidence>
<reference evidence="8" key="1">
    <citation type="journal article" date="2021" name="Proc. Natl. Acad. Sci. U.S.A.">
        <title>Three genomes in the algal genus Volvox reveal the fate of a haploid sex-determining region after a transition to homothallism.</title>
        <authorList>
            <person name="Yamamoto K."/>
            <person name="Hamaji T."/>
            <person name="Kawai-Toyooka H."/>
            <person name="Matsuzaki R."/>
            <person name="Takahashi F."/>
            <person name="Nishimura Y."/>
            <person name="Kawachi M."/>
            <person name="Noguchi H."/>
            <person name="Minakuchi Y."/>
            <person name="Umen J.G."/>
            <person name="Toyoda A."/>
            <person name="Nozaki H."/>
        </authorList>
    </citation>
    <scope>NUCLEOTIDE SEQUENCE</scope>
    <source>
        <strain evidence="8">NIES-3785</strain>
    </source>
</reference>
<dbReference type="InterPro" id="IPR018108">
    <property type="entry name" value="MCP_transmembrane"/>
</dbReference>
<dbReference type="PANTHER" id="PTHR46080:SF3">
    <property type="entry name" value="MITOCHONDRIAL SUBSTRATE CARRIER FAMILY PROTEIN"/>
    <property type="match status" value="1"/>
</dbReference>
<feature type="repeat" description="Solcar" evidence="4">
    <location>
        <begin position="366"/>
        <end position="453"/>
    </location>
</feature>
<keyword evidence="7" id="KW-1133">Transmembrane helix</keyword>
<dbReference type="PROSITE" id="PS50920">
    <property type="entry name" value="SOLCAR"/>
    <property type="match status" value="3"/>
</dbReference>
<dbReference type="AlphaFoldDB" id="A0A8J4D392"/>
<keyword evidence="5" id="KW-0813">Transport</keyword>
<feature type="compositionally biased region" description="Low complexity" evidence="6">
    <location>
        <begin position="163"/>
        <end position="173"/>
    </location>
</feature>
<keyword evidence="3 4" id="KW-0472">Membrane</keyword>
<evidence type="ECO:0000256" key="3">
    <source>
        <dbReference type="ARBA" id="ARBA00023136"/>
    </source>
</evidence>
<evidence type="ECO:0000256" key="1">
    <source>
        <dbReference type="ARBA" id="ARBA00004141"/>
    </source>
</evidence>